<feature type="transmembrane region" description="Helical" evidence="14">
    <location>
        <begin position="6"/>
        <end position="23"/>
    </location>
</feature>
<dbReference type="PANTHER" id="PTHR12989">
    <property type="entry name" value="ALPHA-1,2-GLUCOSYLTRANSFERASE ALG10"/>
    <property type="match status" value="1"/>
</dbReference>
<reference evidence="18 19" key="1">
    <citation type="journal article" date="2013" name="Genome Biol.">
        <title>Draft genome of the mountain pine beetle, Dendroctonus ponderosae Hopkins, a major forest pest.</title>
        <authorList>
            <person name="Keeling C.I."/>
            <person name="Yuen M.M."/>
            <person name="Liao N.Y."/>
            <person name="Docking T.R."/>
            <person name="Chan S.K."/>
            <person name="Taylor G.A."/>
            <person name="Palmquist D.L."/>
            <person name="Jackman S.D."/>
            <person name="Nguyen A."/>
            <person name="Li M."/>
            <person name="Henderson H."/>
            <person name="Janes J.K."/>
            <person name="Zhao Y."/>
            <person name="Pandoh P."/>
            <person name="Moore R."/>
            <person name="Sperling F.A."/>
            <person name="Huber D.P."/>
            <person name="Birol I."/>
            <person name="Jones S.J."/>
            <person name="Bohlmann J."/>
        </authorList>
    </citation>
    <scope>NUCLEOTIDE SEQUENCE</scope>
</reference>
<organism evidence="15">
    <name type="scientific">Dendroctonus ponderosae</name>
    <name type="common">Mountain pine beetle</name>
    <dbReference type="NCBI Taxonomy" id="77166"/>
    <lineage>
        <taxon>Eukaryota</taxon>
        <taxon>Metazoa</taxon>
        <taxon>Ecdysozoa</taxon>
        <taxon>Arthropoda</taxon>
        <taxon>Hexapoda</taxon>
        <taxon>Insecta</taxon>
        <taxon>Pterygota</taxon>
        <taxon>Neoptera</taxon>
        <taxon>Endopterygota</taxon>
        <taxon>Coleoptera</taxon>
        <taxon>Polyphaga</taxon>
        <taxon>Cucujiformia</taxon>
        <taxon>Curculionidae</taxon>
        <taxon>Scolytinae</taxon>
        <taxon>Dendroctonus</taxon>
    </lineage>
</organism>
<dbReference type="PANTHER" id="PTHR12989:SF10">
    <property type="entry name" value="DOL-P-GLC:GLC(2)MAN(9)GLCNAC(2)-PP-DOL ALPHA-1,2-GLUCOSYLTRANSFERASE-RELATED"/>
    <property type="match status" value="1"/>
</dbReference>
<evidence type="ECO:0000256" key="6">
    <source>
        <dbReference type="ARBA" id="ARBA00022676"/>
    </source>
</evidence>
<evidence type="ECO:0000313" key="15">
    <source>
        <dbReference type="EMBL" id="ENN81130.1"/>
    </source>
</evidence>
<dbReference type="GO" id="GO:0006488">
    <property type="term" value="P:dolichol-linked oligosaccharide biosynthetic process"/>
    <property type="evidence" value="ECO:0007669"/>
    <property type="project" value="InterPro"/>
</dbReference>
<protein>
    <recommendedName>
        <fullName evidence="5">Dol-P-Glc:Glc(2)Man(9)GlcNAc(2)-PP-Dol alpha-1,2-glucosyltransferase</fullName>
        <ecNumber evidence="4">2.4.1.256</ecNumber>
    </recommendedName>
</protein>
<evidence type="ECO:0000256" key="9">
    <source>
        <dbReference type="ARBA" id="ARBA00022824"/>
    </source>
</evidence>
<comment type="pathway">
    <text evidence="2">Protein modification; protein glycosylation.</text>
</comment>
<dbReference type="Proteomes" id="UP000030742">
    <property type="component" value="Unassembled WGS sequence"/>
</dbReference>
<evidence type="ECO:0000256" key="12">
    <source>
        <dbReference type="ARBA" id="ARBA00044727"/>
    </source>
</evidence>
<comment type="function">
    <text evidence="12">Dol-P-Glc:Glc(2)Man(9)GlcNAc(2)-PP-Dol alpha-1,2-glucosyltransferase that operates in the biosynthetic pathway of dolichol-linked oligosaccharides, the glycan precursors employed in protein asparagine (N)-glycosylation. The assembly of dolichol-linked oligosaccharides begins on the cytosolic side of the endoplasmic reticulum membrane and finishes in its lumen. The sequential addition of sugars to dolichol pyrophosphate produces dolichol-linked oligosaccharides containing fourteen sugars, including two GlcNAcs, nine mannoses and three glucoses. Once assembled, the oligosaccharide is transferred from the lipid to nascent proteins by oligosaccharyltransferases. In the lumen of the endoplasmic reticulum, adds the third and last glucose residue from dolichyl phosphate glucose (Dol-P-Glc) onto the lipid-linked oligosaccharide intermediate Glc(2)Man(9)GlcNAc(2)-PP-Dol to produce Glc(3)Man(9)GlcNAc(2)-PP-Dol.</text>
</comment>
<dbReference type="GO" id="GO:0106073">
    <property type="term" value="F:dolichyl pyrophosphate Glc2Man9GlcNAc2 alpha-1,2-glucosyltransferase activity"/>
    <property type="evidence" value="ECO:0007669"/>
    <property type="project" value="UniProtKB-EC"/>
</dbReference>
<evidence type="ECO:0000256" key="7">
    <source>
        <dbReference type="ARBA" id="ARBA00022679"/>
    </source>
</evidence>
<evidence type="ECO:0000256" key="14">
    <source>
        <dbReference type="SAM" id="Phobius"/>
    </source>
</evidence>
<dbReference type="HOGENOM" id="CLU_017053_1_0_1"/>
<dbReference type="OMA" id="VWDSKIT"/>
<feature type="transmembrane region" description="Helical" evidence="14">
    <location>
        <begin position="304"/>
        <end position="326"/>
    </location>
</feature>
<keyword evidence="7" id="KW-0808">Transferase</keyword>
<feature type="transmembrane region" description="Helical" evidence="14">
    <location>
        <begin position="81"/>
        <end position="102"/>
    </location>
</feature>
<keyword evidence="6" id="KW-0328">Glycosyltransferase</keyword>
<dbReference type="OrthoDB" id="4769at2759"/>
<dbReference type="InterPro" id="IPR016900">
    <property type="entry name" value="Alg10"/>
</dbReference>
<evidence type="ECO:0000256" key="2">
    <source>
        <dbReference type="ARBA" id="ARBA00004922"/>
    </source>
</evidence>
<keyword evidence="11 14" id="KW-0472">Membrane</keyword>
<evidence type="ECO:0000256" key="13">
    <source>
        <dbReference type="ARBA" id="ARBA00048064"/>
    </source>
</evidence>
<feature type="transmembrane region" description="Helical" evidence="14">
    <location>
        <begin position="376"/>
        <end position="399"/>
    </location>
</feature>
<evidence type="ECO:0000256" key="10">
    <source>
        <dbReference type="ARBA" id="ARBA00022989"/>
    </source>
</evidence>
<evidence type="ECO:0000256" key="3">
    <source>
        <dbReference type="ARBA" id="ARBA00010600"/>
    </source>
</evidence>
<accession>N6UHD4</accession>
<keyword evidence="9" id="KW-0256">Endoplasmic reticulum</keyword>
<evidence type="ECO:0000313" key="17">
    <source>
        <dbReference type="EnsemblMetazoa" id="XP_019753510.1"/>
    </source>
</evidence>
<dbReference type="Pfam" id="PF04922">
    <property type="entry name" value="DIE2_ALG10"/>
    <property type="match status" value="1"/>
</dbReference>
<dbReference type="EMBL" id="KB740193">
    <property type="protein sequence ID" value="ENN81130.1"/>
    <property type="molecule type" value="Genomic_DNA"/>
</dbReference>
<comment type="subcellular location">
    <subcellularLocation>
        <location evidence="1">Endoplasmic reticulum membrane</location>
        <topology evidence="1">Multi-pass membrane protein</topology>
    </subcellularLocation>
</comment>
<dbReference type="KEGG" id="dpa:109532867"/>
<name>N6UHD4_DENPD</name>
<evidence type="ECO:0000313" key="16">
    <source>
        <dbReference type="EMBL" id="ERL84529.1"/>
    </source>
</evidence>
<sequence length="455" mass="53210">MKPLNIFFISVFAIYATLSKILFDKVYRTSNLIVDEEFHLPLGEEYCKFNFQVWDPKVTTLPGLYLISSILLGPLELCSTYWLRAVSLLFSCVNLILFYIIFSKITAGGWQKVFSALMMTLLPPLYFLAHIYYTDTVSLTTILLFIILHEKDYHYAASIVGFCSIICRQTNVVFVAIYGGKYILTELYGSWAQKSAPLRRAGRFPVKNLKAFLSDMLTKPLKSVAATTIQFWLNAACYISVLISFLIFLLINGGIVVGDRSSHQMSINVPQLFYFSLFCLVFGWPHFVGEVFNFLSFVKRHKLLILLGALLAFIAVHYNTVVHPYLLADNRHFMFYIWIRFYGKYWWFRYALIPIYMFSFYVIIKTLWDKKDVSFFILFTFGVSVLLISQSLLDLRYFFIPYIIIRFKMKNVDSAVFNVMLEFVTYVAMNLFTFNIFFTKTFYWSDSEYPQRIAW</sequence>
<keyword evidence="10 14" id="KW-1133">Transmembrane helix</keyword>
<dbReference type="GO" id="GO:0005789">
    <property type="term" value="C:endoplasmic reticulum membrane"/>
    <property type="evidence" value="ECO:0007669"/>
    <property type="project" value="UniProtKB-SubCell"/>
</dbReference>
<dbReference type="EMBL" id="KB631602">
    <property type="protein sequence ID" value="ERL84529.1"/>
    <property type="molecule type" value="Genomic_DNA"/>
</dbReference>
<evidence type="ECO:0000256" key="1">
    <source>
        <dbReference type="ARBA" id="ARBA00004477"/>
    </source>
</evidence>
<feature type="transmembrane region" description="Helical" evidence="14">
    <location>
        <begin position="153"/>
        <end position="178"/>
    </location>
</feature>
<dbReference type="AlphaFoldDB" id="N6UHD4"/>
<feature type="non-terminal residue" evidence="15">
    <location>
        <position position="1"/>
    </location>
</feature>
<evidence type="ECO:0000313" key="18">
    <source>
        <dbReference type="Proteomes" id="UP000019118"/>
    </source>
</evidence>
<dbReference type="Proteomes" id="UP000019118">
    <property type="component" value="Unassembled WGS sequence"/>
</dbReference>
<dbReference type="STRING" id="77166.N6UHD4"/>
<evidence type="ECO:0000256" key="4">
    <source>
        <dbReference type="ARBA" id="ARBA00011967"/>
    </source>
</evidence>
<evidence type="ECO:0000256" key="5">
    <source>
        <dbReference type="ARBA" id="ARBA00018512"/>
    </source>
</evidence>
<proteinExistence type="inferred from homology"/>
<feature type="transmembrane region" description="Helical" evidence="14">
    <location>
        <begin position="346"/>
        <end position="364"/>
    </location>
</feature>
<evidence type="ECO:0000313" key="19">
    <source>
        <dbReference type="Proteomes" id="UP000030742"/>
    </source>
</evidence>
<evidence type="ECO:0000256" key="8">
    <source>
        <dbReference type="ARBA" id="ARBA00022692"/>
    </source>
</evidence>
<keyword evidence="8 14" id="KW-0812">Transmembrane</keyword>
<gene>
    <name evidence="17" type="primary">109532867</name>
    <name evidence="16" type="ORF">D910_01959</name>
    <name evidence="15" type="ORF">YQE_02498</name>
</gene>
<feature type="transmembrane region" description="Helical" evidence="14">
    <location>
        <begin position="231"/>
        <end position="251"/>
    </location>
</feature>
<feature type="transmembrane region" description="Helical" evidence="14">
    <location>
        <begin position="419"/>
        <end position="438"/>
    </location>
</feature>
<dbReference type="EnsemblMetazoa" id="XM_019897951.1">
    <property type="protein sequence ID" value="XP_019753510.1"/>
    <property type="gene ID" value="LOC109532867"/>
</dbReference>
<reference evidence="17" key="2">
    <citation type="submission" date="2024-08" db="UniProtKB">
        <authorList>
            <consortium name="EnsemblMetazoa"/>
        </authorList>
    </citation>
    <scope>IDENTIFICATION</scope>
</reference>
<comment type="similarity">
    <text evidence="3">Belongs to the ALG10 glucosyltransferase family.</text>
</comment>
<feature type="transmembrane region" description="Helical" evidence="14">
    <location>
        <begin position="271"/>
        <end position="292"/>
    </location>
</feature>
<keyword evidence="18" id="KW-1185">Reference proteome</keyword>
<evidence type="ECO:0000256" key="11">
    <source>
        <dbReference type="ARBA" id="ARBA00023136"/>
    </source>
</evidence>
<dbReference type="EC" id="2.4.1.256" evidence="4"/>
<dbReference type="PIRSF" id="PIRSF028810">
    <property type="entry name" value="Alpha1_2_glucosyltferase_Alg10"/>
    <property type="match status" value="1"/>
</dbReference>
<comment type="catalytic activity">
    <reaction evidence="13">
        <text>an alpha-D-Glc-(1-&gt;3)-alpha-D-Glc-(1-&gt;3)-alpha-D-Man-(1-&gt;2)-alpha-D-Man-(1-&gt;2)-alpha-D-Man-(1-&gt;3)-[alpha-D-Man-(1-&gt;2)-alpha-D-Man-(1-&gt;3)-[alpha-D-Man-(1-&gt;2)-alpha-D-Man-(1-&gt;6)]-alpha-D-Man-(1-&gt;6)]-beta-D-Man-(1-&gt;4)-beta-D-GlcNAc-(1-&gt;4)-alpha-D-GlcNAc-diphospho-di-trans,poly-cis-dolichol + a di-trans,poly-cis-dolichyl beta-D-glucosyl phosphate = a alpha-D-Glc-(1-&gt;2)-alpha-D-Glc-(1-&gt;3)-alpha-D-Glc-(1-&gt;3)-alpha-D-Man-(1-&gt;2)-alpha-D-Man-(1-&gt;2)-alpha-D-Man-(1-&gt;3)-[alpha-D-Man-(1-&gt;2)-alpha-D-Man-(1-&gt;3)-[alpha-D-Man-(1-&gt;2)-alpha-D-Man-(1-&gt;6)]-alpha-D-Man-(1-&gt;6)]-beta-D-Man-(1-&gt;4)-beta-D-GlcNAc-(1-&gt;4)-alpha-D-GlcNAc-diphospho-di-trans,poly-cis-dolichol + a di-trans,poly-cis-dolichyl phosphate + H(+)</text>
        <dbReference type="Rhea" id="RHEA:29543"/>
        <dbReference type="Rhea" id="RHEA-COMP:19498"/>
        <dbReference type="Rhea" id="RHEA-COMP:19502"/>
        <dbReference type="Rhea" id="RHEA-COMP:19512"/>
        <dbReference type="Rhea" id="RHEA-COMP:19522"/>
        <dbReference type="ChEBI" id="CHEBI:15378"/>
        <dbReference type="ChEBI" id="CHEBI:57525"/>
        <dbReference type="ChEBI" id="CHEBI:57683"/>
        <dbReference type="ChEBI" id="CHEBI:132522"/>
        <dbReference type="ChEBI" id="CHEBI:132523"/>
        <dbReference type="EC" id="2.4.1.256"/>
    </reaction>
    <physiologicalReaction direction="left-to-right" evidence="13">
        <dbReference type="Rhea" id="RHEA:29544"/>
    </physiologicalReaction>
</comment>